<feature type="domain" description="N-acetyltransferase" evidence="3">
    <location>
        <begin position="3"/>
        <end position="171"/>
    </location>
</feature>
<dbReference type="AlphaFoldDB" id="A0A6P0CET4"/>
<keyword evidence="2" id="KW-0012">Acyltransferase</keyword>
<dbReference type="Pfam" id="PF00583">
    <property type="entry name" value="Acetyltransf_1"/>
    <property type="match status" value="1"/>
</dbReference>
<dbReference type="InterPro" id="IPR050832">
    <property type="entry name" value="Bact_Acetyltransf"/>
</dbReference>
<dbReference type="InterPro" id="IPR016181">
    <property type="entry name" value="Acyl_CoA_acyltransferase"/>
</dbReference>
<evidence type="ECO:0000256" key="2">
    <source>
        <dbReference type="ARBA" id="ARBA00023315"/>
    </source>
</evidence>
<evidence type="ECO:0000256" key="1">
    <source>
        <dbReference type="ARBA" id="ARBA00022679"/>
    </source>
</evidence>
<dbReference type="Gene3D" id="3.40.630.30">
    <property type="match status" value="1"/>
</dbReference>
<dbReference type="PANTHER" id="PTHR43877:SF2">
    <property type="entry name" value="AMINOALKYLPHOSPHONATE N-ACETYLTRANSFERASE-RELATED"/>
    <property type="match status" value="1"/>
</dbReference>
<name>A0A6P0CET4_9RHOB</name>
<protein>
    <submittedName>
        <fullName evidence="4">GNAT family N-acetyltransferase</fullName>
    </submittedName>
</protein>
<dbReference type="RefSeq" id="WP_164354795.1">
    <property type="nucleotide sequence ID" value="NZ_JAABNT010000010.1"/>
</dbReference>
<dbReference type="EMBL" id="JAABNT010000010">
    <property type="protein sequence ID" value="NEK23880.1"/>
    <property type="molecule type" value="Genomic_DNA"/>
</dbReference>
<proteinExistence type="predicted"/>
<dbReference type="InterPro" id="IPR000182">
    <property type="entry name" value="GNAT_dom"/>
</dbReference>
<gene>
    <name evidence="4" type="ORF">GV827_15905</name>
</gene>
<evidence type="ECO:0000313" key="5">
    <source>
        <dbReference type="Proteomes" id="UP000468591"/>
    </source>
</evidence>
<organism evidence="4 5">
    <name type="scientific">Sulfitobacter sediminilitoris</name>
    <dbReference type="NCBI Taxonomy" id="2698830"/>
    <lineage>
        <taxon>Bacteria</taxon>
        <taxon>Pseudomonadati</taxon>
        <taxon>Pseudomonadota</taxon>
        <taxon>Alphaproteobacteria</taxon>
        <taxon>Rhodobacterales</taxon>
        <taxon>Roseobacteraceae</taxon>
        <taxon>Sulfitobacter</taxon>
    </lineage>
</organism>
<dbReference type="Proteomes" id="UP000468591">
    <property type="component" value="Unassembled WGS sequence"/>
</dbReference>
<dbReference type="PROSITE" id="PS51186">
    <property type="entry name" value="GNAT"/>
    <property type="match status" value="1"/>
</dbReference>
<accession>A0A6P0CET4</accession>
<keyword evidence="1 4" id="KW-0808">Transferase</keyword>
<comment type="caution">
    <text evidence="4">The sequence shown here is derived from an EMBL/GenBank/DDBJ whole genome shotgun (WGS) entry which is preliminary data.</text>
</comment>
<dbReference type="CDD" id="cd04301">
    <property type="entry name" value="NAT_SF"/>
    <property type="match status" value="1"/>
</dbReference>
<sequence>MAYRIVSVTEVDDEPAFEELLTEYYAVVFRKLGLVGGSAKKEPKDMASSVLANIQTILPPTGRLFLAYGKQDRLVGCGTLQQARPDAGELKRLFVRPEASGNRLGRALVDARMEAARNMGWRTLLVNAVTGNQDMLRIYESLGFRFIERYPECSDPIELTDYFDYMQFDFS</sequence>
<dbReference type="SUPFAM" id="SSF55729">
    <property type="entry name" value="Acyl-CoA N-acyltransferases (Nat)"/>
    <property type="match status" value="1"/>
</dbReference>
<reference evidence="4 5" key="1">
    <citation type="submission" date="2020-01" db="EMBL/GenBank/DDBJ databases">
        <title>Sulfitobacter sediminilitoris sp. nov., isolated from a tidal flat.</title>
        <authorList>
            <person name="Park S."/>
            <person name="Yoon J.-H."/>
        </authorList>
    </citation>
    <scope>NUCLEOTIDE SEQUENCE [LARGE SCALE GENOMIC DNA]</scope>
    <source>
        <strain evidence="4 5">JBTF-M27</strain>
    </source>
</reference>
<evidence type="ECO:0000259" key="3">
    <source>
        <dbReference type="PROSITE" id="PS51186"/>
    </source>
</evidence>
<evidence type="ECO:0000313" key="4">
    <source>
        <dbReference type="EMBL" id="NEK23880.1"/>
    </source>
</evidence>
<dbReference type="PANTHER" id="PTHR43877">
    <property type="entry name" value="AMINOALKYLPHOSPHONATE N-ACETYLTRANSFERASE-RELATED-RELATED"/>
    <property type="match status" value="1"/>
</dbReference>
<keyword evidence="5" id="KW-1185">Reference proteome</keyword>
<dbReference type="GO" id="GO:0016747">
    <property type="term" value="F:acyltransferase activity, transferring groups other than amino-acyl groups"/>
    <property type="evidence" value="ECO:0007669"/>
    <property type="project" value="InterPro"/>
</dbReference>